<organism evidence="2 3">
    <name type="scientific">Chlorella ohadii</name>
    <dbReference type="NCBI Taxonomy" id="2649997"/>
    <lineage>
        <taxon>Eukaryota</taxon>
        <taxon>Viridiplantae</taxon>
        <taxon>Chlorophyta</taxon>
        <taxon>core chlorophytes</taxon>
        <taxon>Trebouxiophyceae</taxon>
        <taxon>Chlorellales</taxon>
        <taxon>Chlorellaceae</taxon>
        <taxon>Chlorella clade</taxon>
        <taxon>Chlorella</taxon>
    </lineage>
</organism>
<dbReference type="AlphaFoldDB" id="A0AAD5GYN1"/>
<dbReference type="Proteomes" id="UP001205105">
    <property type="component" value="Unassembled WGS sequence"/>
</dbReference>
<name>A0AAD5GYN1_9CHLO</name>
<dbReference type="EMBL" id="JADXDR010000156">
    <property type="protein sequence ID" value="KAI7837334.1"/>
    <property type="molecule type" value="Genomic_DNA"/>
</dbReference>
<keyword evidence="3" id="KW-1185">Reference proteome</keyword>
<protein>
    <submittedName>
        <fullName evidence="2">Uncharacterized protein</fullName>
    </submittedName>
</protein>
<feature type="signal peptide" evidence="1">
    <location>
        <begin position="1"/>
        <end position="22"/>
    </location>
</feature>
<proteinExistence type="predicted"/>
<evidence type="ECO:0000256" key="1">
    <source>
        <dbReference type="SAM" id="SignalP"/>
    </source>
</evidence>
<keyword evidence="1" id="KW-0732">Signal</keyword>
<feature type="chain" id="PRO_5042127589" evidence="1">
    <location>
        <begin position="23"/>
        <end position="283"/>
    </location>
</feature>
<gene>
    <name evidence="2" type="ORF">COHA_008849</name>
</gene>
<evidence type="ECO:0000313" key="3">
    <source>
        <dbReference type="Proteomes" id="UP001205105"/>
    </source>
</evidence>
<accession>A0AAD5GYN1</accession>
<reference evidence="2" key="1">
    <citation type="submission" date="2020-11" db="EMBL/GenBank/DDBJ databases">
        <title>Chlorella ohadii genome sequencing and assembly.</title>
        <authorList>
            <person name="Murik O."/>
            <person name="Treves H."/>
            <person name="Kedem I."/>
            <person name="Shotland Y."/>
            <person name="Kaplan A."/>
        </authorList>
    </citation>
    <scope>NUCLEOTIDE SEQUENCE</scope>
    <source>
        <strain evidence="2">1</strain>
    </source>
</reference>
<sequence length="283" mass="28872">MAGVRSLLAVAAAACCLALAAALPAPCTDRCWPTGNVDVANQTAKPSWRIGGVSIGQKKFCNTADLNGIMPSIRDGGCPTDQQIMDAVHNKAVTITIMNITSEDGNPRLTNSLWDTEALTVFACAYEDCAIGGSSDATVAKVSDAVNDVVNSMDWCWLANDNVVTMQVAIESAKTFEGAPVRDAGMDPEDTPIGAADGEGGATFEVVLAHPDVLAKRGYPQHMLAIIGNSAYANEVGANQCVLETAPKGTTPGAGAAGRTSWAAGLAAVAAAALAGLAAPLLL</sequence>
<comment type="caution">
    <text evidence="2">The sequence shown here is derived from an EMBL/GenBank/DDBJ whole genome shotgun (WGS) entry which is preliminary data.</text>
</comment>
<evidence type="ECO:0000313" key="2">
    <source>
        <dbReference type="EMBL" id="KAI7837334.1"/>
    </source>
</evidence>